<dbReference type="KEGG" id="gba:J421_5601"/>
<dbReference type="EMBL" id="CP007130">
    <property type="protein sequence ID" value="AHG93136.1"/>
    <property type="molecule type" value="Genomic_DNA"/>
</dbReference>
<comment type="similarity">
    <text evidence="1">Belongs to the metallo-dependent hydrolases superfamily.</text>
</comment>
<organism evidence="3 4">
    <name type="scientific">Gemmatirosa kalamazoonensis</name>
    <dbReference type="NCBI Taxonomy" id="861299"/>
    <lineage>
        <taxon>Bacteria</taxon>
        <taxon>Pseudomonadati</taxon>
        <taxon>Gemmatimonadota</taxon>
        <taxon>Gemmatimonadia</taxon>
        <taxon>Gemmatimonadales</taxon>
        <taxon>Gemmatimonadaceae</taxon>
        <taxon>Gemmatirosa</taxon>
    </lineage>
</organism>
<accession>W0RR00</accession>
<dbReference type="InterPro" id="IPR006680">
    <property type="entry name" value="Amidohydro-rel"/>
</dbReference>
<dbReference type="eggNOG" id="COG3618">
    <property type="taxonomic scope" value="Bacteria"/>
</dbReference>
<dbReference type="HOGENOM" id="CLU_044590_3_2_0"/>
<reference evidence="3 4" key="1">
    <citation type="journal article" date="2014" name="Genome Announc.">
        <title>Genome Sequence and Methylome of Soil Bacterium Gemmatirosa kalamazoonensis KBS708T, a Member of the Rarely Cultivated Gemmatimonadetes Phylum.</title>
        <authorList>
            <person name="Debruyn J.M."/>
            <person name="Radosevich M."/>
            <person name="Wommack K.E."/>
            <person name="Polson S.W."/>
            <person name="Hauser L.J."/>
            <person name="Fawaz M.N."/>
            <person name="Korlach J."/>
            <person name="Tsai Y.C."/>
        </authorList>
    </citation>
    <scope>NUCLEOTIDE SEQUENCE [LARGE SCALE GENOMIC DNA]</scope>
    <source>
        <strain evidence="3 4">KBS708</strain>
        <plasmid evidence="4">Plasmid 2</plasmid>
    </source>
</reference>
<gene>
    <name evidence="3" type="ORF">J421_5601</name>
</gene>
<dbReference type="RefSeq" id="WP_025414443.1">
    <property type="nucleotide sequence ID" value="NZ_CP007130.1"/>
</dbReference>
<dbReference type="InterPro" id="IPR052350">
    <property type="entry name" value="Metallo-dep_Lactonases"/>
</dbReference>
<sequence length="274" mass="30227">MTDAHVHFWDPSALHYPWLEELPALRRAFGPDEYATAAGDAPVERLVFVECNCVAEESAREVAFVERLAEREPRIAGIVAFADVAAHGAAALDALPDSPLVKGVRQNIQGQPSGFCIRRTFVDGVREAARRGLAFDLCATHDQLGDVIALVERCPDARFVLDHCGKPAIRARAIDTWGRDLATLAAHDGVWCKLSGLLTEAGAEWTQDDLLPYAERVAEHFGPARMLYGSDWPVLTLAGTYAQWYDFTRRVAKDWSGPERDAFYSGNAARAYEL</sequence>
<name>W0RR00_9BACT</name>
<evidence type="ECO:0000313" key="4">
    <source>
        <dbReference type="Proteomes" id="UP000019151"/>
    </source>
</evidence>
<proteinExistence type="inferred from homology"/>
<geneLocation type="plasmid" evidence="3 4">
    <name>2</name>
</geneLocation>
<keyword evidence="4" id="KW-1185">Reference proteome</keyword>
<dbReference type="Gene3D" id="3.20.20.140">
    <property type="entry name" value="Metal-dependent hydrolases"/>
    <property type="match status" value="1"/>
</dbReference>
<feature type="domain" description="Amidohydrolase-related" evidence="2">
    <location>
        <begin position="3"/>
        <end position="274"/>
    </location>
</feature>
<dbReference type="InterPro" id="IPR032466">
    <property type="entry name" value="Metal_Hydrolase"/>
</dbReference>
<dbReference type="PANTHER" id="PTHR43569:SF2">
    <property type="entry name" value="AMIDOHYDROLASE-RELATED DOMAIN-CONTAINING PROTEIN"/>
    <property type="match status" value="1"/>
</dbReference>
<dbReference type="Pfam" id="PF04909">
    <property type="entry name" value="Amidohydro_2"/>
    <property type="match status" value="1"/>
</dbReference>
<keyword evidence="3" id="KW-0614">Plasmid</keyword>
<protein>
    <submittedName>
        <fullName evidence="3">Amidohydrolase 2</fullName>
    </submittedName>
</protein>
<evidence type="ECO:0000256" key="1">
    <source>
        <dbReference type="ARBA" id="ARBA00038310"/>
    </source>
</evidence>
<dbReference type="PANTHER" id="PTHR43569">
    <property type="entry name" value="AMIDOHYDROLASE"/>
    <property type="match status" value="1"/>
</dbReference>
<dbReference type="PATRIC" id="fig|861299.3.peg.5637"/>
<evidence type="ECO:0000259" key="2">
    <source>
        <dbReference type="Pfam" id="PF04909"/>
    </source>
</evidence>
<dbReference type="GO" id="GO:0016787">
    <property type="term" value="F:hydrolase activity"/>
    <property type="evidence" value="ECO:0007669"/>
    <property type="project" value="UniProtKB-KW"/>
</dbReference>
<dbReference type="Proteomes" id="UP000019151">
    <property type="component" value="Plasmid 2"/>
</dbReference>
<dbReference type="SUPFAM" id="SSF51556">
    <property type="entry name" value="Metallo-dependent hydrolases"/>
    <property type="match status" value="1"/>
</dbReference>
<dbReference type="OrthoDB" id="9787654at2"/>
<keyword evidence="3" id="KW-0378">Hydrolase</keyword>
<dbReference type="AlphaFoldDB" id="W0RR00"/>
<evidence type="ECO:0000313" key="3">
    <source>
        <dbReference type="EMBL" id="AHG93136.1"/>
    </source>
</evidence>
<dbReference type="InParanoid" id="W0RR00"/>